<sequence length="450" mass="48544">MLGGVCQPRQKPGQPLPPSTGPGRYAVSKVRLALALATASLWYRRKVLALVCLTLTLSVTLLLGIQYLRTEVRQSFTSTISGTDLIVGARSGQLNLLLYSVFHIGDATNNIRWSTYQKLAQDKRIDWVVPVSLGDSYRGYRVVSTNAQFIERFRYGNDQPLELAAGHWFTDLFDVVLGAGVARQLNHQTGDSVVLSHGGGRTSFANHTDLPFIVSGILAPTGTPVDQAVYISLEAMEAIHVGWESGIALPGRTLTEEKAKTRSFEPDAITAAFIGLDKPILTFQLQRELNQYREEPLSAILPGVALSELWRMMGQFEKALLGISAFVVITSLTGLVAVLLTIQAQRQQEVAVLRATGAPPILIASLYSFECVVLALAASALALLLGAGALAGLGPWLLEQYGIQVGLRGLNRAEWLLLGSVLVAAFVVSLLPALRSWQKSRKLGFAGSGG</sequence>
<comment type="caution">
    <text evidence="10">The sequence shown here is derived from an EMBL/GenBank/DDBJ whole genome shotgun (WGS) entry which is preliminary data.</text>
</comment>
<dbReference type="Pfam" id="PF02687">
    <property type="entry name" value="FtsX"/>
    <property type="match status" value="1"/>
</dbReference>
<evidence type="ECO:0000259" key="8">
    <source>
        <dbReference type="Pfam" id="PF02687"/>
    </source>
</evidence>
<evidence type="ECO:0000256" key="7">
    <source>
        <dbReference type="SAM" id="Phobius"/>
    </source>
</evidence>
<comment type="subcellular location">
    <subcellularLocation>
        <location evidence="1">Cell membrane</location>
        <topology evidence="1">Multi-pass membrane protein</topology>
    </subcellularLocation>
</comment>
<evidence type="ECO:0000256" key="3">
    <source>
        <dbReference type="ARBA" id="ARBA00022692"/>
    </source>
</evidence>
<feature type="transmembrane region" description="Helical" evidence="7">
    <location>
        <begin position="361"/>
        <end position="393"/>
    </location>
</feature>
<organism evidence="10 11">
    <name type="scientific">Marinobacter vinifirmus</name>
    <dbReference type="NCBI Taxonomy" id="355591"/>
    <lineage>
        <taxon>Bacteria</taxon>
        <taxon>Pseudomonadati</taxon>
        <taxon>Pseudomonadota</taxon>
        <taxon>Gammaproteobacteria</taxon>
        <taxon>Pseudomonadales</taxon>
        <taxon>Marinobacteraceae</taxon>
        <taxon>Marinobacter</taxon>
    </lineage>
</organism>
<dbReference type="PANTHER" id="PTHR43738:SF2">
    <property type="entry name" value="ABC TRANSPORTER PERMEASE"/>
    <property type="match status" value="1"/>
</dbReference>
<dbReference type="EMBL" id="VMRX01000025">
    <property type="protein sequence ID" value="TVT33171.1"/>
    <property type="molecule type" value="Genomic_DNA"/>
</dbReference>
<dbReference type="Proteomes" id="UP000319142">
    <property type="component" value="Unassembled WGS sequence"/>
</dbReference>
<gene>
    <name evidence="10" type="ORF">FHK81_09895</name>
</gene>
<keyword evidence="3 7" id="KW-0812">Transmembrane</keyword>
<evidence type="ECO:0000256" key="1">
    <source>
        <dbReference type="ARBA" id="ARBA00004651"/>
    </source>
</evidence>
<accession>A0A558B9I3</accession>
<keyword evidence="2" id="KW-1003">Cell membrane</keyword>
<evidence type="ECO:0000256" key="6">
    <source>
        <dbReference type="SAM" id="MobiDB-lite"/>
    </source>
</evidence>
<reference evidence="10 11" key="1">
    <citation type="submission" date="2019-07" db="EMBL/GenBank/DDBJ databases">
        <title>The pathways for chlorine oxyanion respiration interact through the shared metabolite chlorate.</title>
        <authorList>
            <person name="Barnum T.P."/>
            <person name="Cheng Y."/>
            <person name="Hill K.A."/>
            <person name="Lucas L.N."/>
            <person name="Carlson H.K."/>
            <person name="Coates J.D."/>
        </authorList>
    </citation>
    <scope>NUCLEOTIDE SEQUENCE [LARGE SCALE GENOMIC DNA]</scope>
    <source>
        <strain evidence="10">UCB</strain>
    </source>
</reference>
<keyword evidence="5 7" id="KW-0472">Membrane</keyword>
<evidence type="ECO:0000259" key="9">
    <source>
        <dbReference type="Pfam" id="PF12704"/>
    </source>
</evidence>
<evidence type="ECO:0000256" key="4">
    <source>
        <dbReference type="ARBA" id="ARBA00022989"/>
    </source>
</evidence>
<name>A0A558B9I3_9GAMM</name>
<dbReference type="Pfam" id="PF12704">
    <property type="entry name" value="MacB_PCD"/>
    <property type="match status" value="1"/>
</dbReference>
<dbReference type="InterPro" id="IPR025857">
    <property type="entry name" value="MacB_PCD"/>
</dbReference>
<feature type="domain" description="ABC3 transporter permease C-terminal" evidence="8">
    <location>
        <begin position="323"/>
        <end position="442"/>
    </location>
</feature>
<dbReference type="InterPro" id="IPR003838">
    <property type="entry name" value="ABC3_permease_C"/>
</dbReference>
<evidence type="ECO:0000256" key="5">
    <source>
        <dbReference type="ARBA" id="ARBA00023136"/>
    </source>
</evidence>
<proteinExistence type="predicted"/>
<evidence type="ECO:0000256" key="2">
    <source>
        <dbReference type="ARBA" id="ARBA00022475"/>
    </source>
</evidence>
<dbReference type="PANTHER" id="PTHR43738">
    <property type="entry name" value="ABC TRANSPORTER, MEMBRANE PROTEIN"/>
    <property type="match status" value="1"/>
</dbReference>
<evidence type="ECO:0000313" key="10">
    <source>
        <dbReference type="EMBL" id="TVT33171.1"/>
    </source>
</evidence>
<dbReference type="GO" id="GO:0005886">
    <property type="term" value="C:plasma membrane"/>
    <property type="evidence" value="ECO:0007669"/>
    <property type="project" value="UniProtKB-SubCell"/>
</dbReference>
<feature type="domain" description="MacB-like periplasmic core" evidence="9">
    <location>
        <begin position="49"/>
        <end position="238"/>
    </location>
</feature>
<dbReference type="AlphaFoldDB" id="A0A558B9I3"/>
<evidence type="ECO:0000313" key="11">
    <source>
        <dbReference type="Proteomes" id="UP000319142"/>
    </source>
</evidence>
<feature type="region of interest" description="Disordered" evidence="6">
    <location>
        <begin position="1"/>
        <end position="22"/>
    </location>
</feature>
<keyword evidence="4 7" id="KW-1133">Transmembrane helix</keyword>
<dbReference type="InterPro" id="IPR051125">
    <property type="entry name" value="ABC-4/HrtB_transporter"/>
</dbReference>
<feature type="transmembrane region" description="Helical" evidence="7">
    <location>
        <begin position="413"/>
        <end position="434"/>
    </location>
</feature>
<protein>
    <submittedName>
        <fullName evidence="10">FtsX-like permease family protein</fullName>
    </submittedName>
</protein>
<feature type="transmembrane region" description="Helical" evidence="7">
    <location>
        <begin position="319"/>
        <end position="340"/>
    </location>
</feature>
<feature type="transmembrane region" description="Helical" evidence="7">
    <location>
        <begin position="47"/>
        <end position="68"/>
    </location>
</feature>